<evidence type="ECO:0000256" key="7">
    <source>
        <dbReference type="ARBA" id="ARBA00024343"/>
    </source>
</evidence>
<keyword evidence="2" id="KW-0805">Transcription regulation</keyword>
<evidence type="ECO:0000313" key="11">
    <source>
        <dbReference type="Proteomes" id="UP001154282"/>
    </source>
</evidence>
<feature type="compositionally biased region" description="Polar residues" evidence="8">
    <location>
        <begin position="1"/>
        <end position="15"/>
    </location>
</feature>
<dbReference type="PANTHER" id="PTHR31839">
    <property type="entry name" value="DEHYDRATION-RESPONSIVE ELEMENT-BINDING PROTEIN 1D"/>
    <property type="match status" value="1"/>
</dbReference>
<feature type="domain" description="AP2/ERF" evidence="9">
    <location>
        <begin position="17"/>
        <end position="74"/>
    </location>
</feature>
<reference evidence="10" key="1">
    <citation type="submission" date="2022-08" db="EMBL/GenBank/DDBJ databases">
        <authorList>
            <person name="Gutierrez-Valencia J."/>
        </authorList>
    </citation>
    <scope>NUCLEOTIDE SEQUENCE</scope>
</reference>
<sequence length="198" mass="21062">MQPSHHQQAAGSSSGRAYRGVRRRSSGKWVSEIREPKKPNRIWLGTFPTPEMAAVAYDVAALALKGKDAEVNFPNSSASLPVPASTSPRDIQAAAASAAAAIGAARDAMRIPSSGGSNDQAASMQGNCNTDHQSEMVSTNYGSFVDEDLIFDMPNVLRNMAEGMMLSPPRLGGGDDDYDYAPGGDDDTSGDHNLWRFN</sequence>
<gene>
    <name evidence="10" type="ORF">LITE_LOCUS38196</name>
</gene>
<accession>A0AAV0PES8</accession>
<evidence type="ECO:0000256" key="1">
    <source>
        <dbReference type="ARBA" id="ARBA00004123"/>
    </source>
</evidence>
<protein>
    <recommendedName>
        <fullName evidence="9">AP2/ERF domain-containing protein</fullName>
    </recommendedName>
</protein>
<keyword evidence="4" id="KW-0010">Activator</keyword>
<dbReference type="EMBL" id="CAMGYJ010000008">
    <property type="protein sequence ID" value="CAI0469514.1"/>
    <property type="molecule type" value="Genomic_DNA"/>
</dbReference>
<dbReference type="Proteomes" id="UP001154282">
    <property type="component" value="Unassembled WGS sequence"/>
</dbReference>
<dbReference type="FunFam" id="3.30.730.10:FF:000001">
    <property type="entry name" value="Ethylene-responsive transcription factor 2"/>
    <property type="match status" value="1"/>
</dbReference>
<dbReference type="SMART" id="SM00380">
    <property type="entry name" value="AP2"/>
    <property type="match status" value="1"/>
</dbReference>
<dbReference type="PANTHER" id="PTHR31839:SF85">
    <property type="entry name" value="AP2_ERF DOMAIN-CONTAINING PROTEIN"/>
    <property type="match status" value="1"/>
</dbReference>
<evidence type="ECO:0000256" key="3">
    <source>
        <dbReference type="ARBA" id="ARBA00023125"/>
    </source>
</evidence>
<dbReference type="InterPro" id="IPR036955">
    <property type="entry name" value="AP2/ERF_dom_sf"/>
</dbReference>
<dbReference type="Gene3D" id="3.30.730.10">
    <property type="entry name" value="AP2/ERF domain"/>
    <property type="match status" value="1"/>
</dbReference>
<organism evidence="10 11">
    <name type="scientific">Linum tenue</name>
    <dbReference type="NCBI Taxonomy" id="586396"/>
    <lineage>
        <taxon>Eukaryota</taxon>
        <taxon>Viridiplantae</taxon>
        <taxon>Streptophyta</taxon>
        <taxon>Embryophyta</taxon>
        <taxon>Tracheophyta</taxon>
        <taxon>Spermatophyta</taxon>
        <taxon>Magnoliopsida</taxon>
        <taxon>eudicotyledons</taxon>
        <taxon>Gunneridae</taxon>
        <taxon>Pentapetalae</taxon>
        <taxon>rosids</taxon>
        <taxon>fabids</taxon>
        <taxon>Malpighiales</taxon>
        <taxon>Linaceae</taxon>
        <taxon>Linum</taxon>
    </lineage>
</organism>
<keyword evidence="11" id="KW-1185">Reference proteome</keyword>
<evidence type="ECO:0000256" key="8">
    <source>
        <dbReference type="SAM" id="MobiDB-lite"/>
    </source>
</evidence>
<comment type="similarity">
    <text evidence="7">Belongs to the AP2/ERF transcription factor family. ERF subfamily.</text>
</comment>
<evidence type="ECO:0000259" key="9">
    <source>
        <dbReference type="PROSITE" id="PS51032"/>
    </source>
</evidence>
<dbReference type="PROSITE" id="PS51032">
    <property type="entry name" value="AP2_ERF"/>
    <property type="match status" value="1"/>
</dbReference>
<evidence type="ECO:0000256" key="5">
    <source>
        <dbReference type="ARBA" id="ARBA00023163"/>
    </source>
</evidence>
<feature type="region of interest" description="Disordered" evidence="8">
    <location>
        <begin position="171"/>
        <end position="198"/>
    </location>
</feature>
<comment type="caution">
    <text evidence="10">The sequence shown here is derived from an EMBL/GenBank/DDBJ whole genome shotgun (WGS) entry which is preliminary data.</text>
</comment>
<comment type="subcellular location">
    <subcellularLocation>
        <location evidence="1">Nucleus</location>
    </subcellularLocation>
</comment>
<dbReference type="InterPro" id="IPR045277">
    <property type="entry name" value="DRE1A-I"/>
</dbReference>
<evidence type="ECO:0000313" key="10">
    <source>
        <dbReference type="EMBL" id="CAI0469514.1"/>
    </source>
</evidence>
<dbReference type="GO" id="GO:0003700">
    <property type="term" value="F:DNA-binding transcription factor activity"/>
    <property type="evidence" value="ECO:0007669"/>
    <property type="project" value="InterPro"/>
</dbReference>
<keyword evidence="5" id="KW-0804">Transcription</keyword>
<dbReference type="Pfam" id="PF00847">
    <property type="entry name" value="AP2"/>
    <property type="match status" value="1"/>
</dbReference>
<dbReference type="SUPFAM" id="SSF54171">
    <property type="entry name" value="DNA-binding domain"/>
    <property type="match status" value="1"/>
</dbReference>
<feature type="compositionally biased region" description="Acidic residues" evidence="8">
    <location>
        <begin position="174"/>
        <end position="188"/>
    </location>
</feature>
<keyword evidence="3" id="KW-0238">DNA-binding</keyword>
<feature type="compositionally biased region" description="Basic and acidic residues" evidence="8">
    <location>
        <begin position="189"/>
        <end position="198"/>
    </location>
</feature>
<feature type="region of interest" description="Disordered" evidence="8">
    <location>
        <begin position="1"/>
        <end position="33"/>
    </location>
</feature>
<dbReference type="InterPro" id="IPR016177">
    <property type="entry name" value="DNA-bd_dom_sf"/>
</dbReference>
<dbReference type="GO" id="GO:0003677">
    <property type="term" value="F:DNA binding"/>
    <property type="evidence" value="ECO:0007669"/>
    <property type="project" value="UniProtKB-KW"/>
</dbReference>
<evidence type="ECO:0000256" key="2">
    <source>
        <dbReference type="ARBA" id="ARBA00023015"/>
    </source>
</evidence>
<dbReference type="AlphaFoldDB" id="A0AAV0PES8"/>
<dbReference type="GO" id="GO:0005634">
    <property type="term" value="C:nucleus"/>
    <property type="evidence" value="ECO:0007669"/>
    <property type="project" value="UniProtKB-SubCell"/>
</dbReference>
<proteinExistence type="inferred from homology"/>
<name>A0AAV0PES8_9ROSI</name>
<dbReference type="PRINTS" id="PR00367">
    <property type="entry name" value="ETHRSPELEMNT"/>
</dbReference>
<evidence type="ECO:0000256" key="4">
    <source>
        <dbReference type="ARBA" id="ARBA00023159"/>
    </source>
</evidence>
<evidence type="ECO:0000256" key="6">
    <source>
        <dbReference type="ARBA" id="ARBA00023242"/>
    </source>
</evidence>
<keyword evidence="6" id="KW-0539">Nucleus</keyword>
<dbReference type="InterPro" id="IPR001471">
    <property type="entry name" value="AP2/ERF_dom"/>
</dbReference>
<dbReference type="CDD" id="cd00018">
    <property type="entry name" value="AP2"/>
    <property type="match status" value="1"/>
</dbReference>